<dbReference type="PIRSF" id="PIRSF033722">
    <property type="entry name" value="DnaD_CA_C3587_prd"/>
    <property type="match status" value="1"/>
</dbReference>
<dbReference type="InterPro" id="IPR017019">
    <property type="entry name" value="DNA_replication_prd_bac"/>
</dbReference>
<organism evidence="3 4">
    <name type="scientific">Oceanirhabdus seepicola</name>
    <dbReference type="NCBI Taxonomy" id="2828781"/>
    <lineage>
        <taxon>Bacteria</taxon>
        <taxon>Bacillati</taxon>
        <taxon>Bacillota</taxon>
        <taxon>Clostridia</taxon>
        <taxon>Eubacteriales</taxon>
        <taxon>Clostridiaceae</taxon>
        <taxon>Oceanirhabdus</taxon>
    </lineage>
</organism>
<reference evidence="3" key="1">
    <citation type="journal article" date="2021" name="mSystems">
        <title>Bacteria and Archaea Synergistically Convert Glycine Betaine to Biogenic Methane in the Formosa Cold Seep of the South China Sea.</title>
        <authorList>
            <person name="Li L."/>
            <person name="Zhang W."/>
            <person name="Zhang S."/>
            <person name="Song L."/>
            <person name="Sun Q."/>
            <person name="Zhang H."/>
            <person name="Xiang H."/>
            <person name="Dong X."/>
        </authorList>
    </citation>
    <scope>NUCLEOTIDE SEQUENCE</scope>
    <source>
        <strain evidence="3">ZWT</strain>
    </source>
</reference>
<dbReference type="Proteomes" id="UP001056429">
    <property type="component" value="Unassembled WGS sequence"/>
</dbReference>
<dbReference type="InterPro" id="IPR006343">
    <property type="entry name" value="DnaB/C_C"/>
</dbReference>
<comment type="similarity">
    <text evidence="1">Belongs to the DnaB/DnaD family.</text>
</comment>
<comment type="caution">
    <text evidence="3">The sequence shown here is derived from an EMBL/GenBank/DDBJ whole genome shotgun (WGS) entry which is preliminary data.</text>
</comment>
<dbReference type="InterPro" id="IPR034829">
    <property type="entry name" value="DnaD-like_sf"/>
</dbReference>
<gene>
    <name evidence="3" type="ORF">KDK92_21570</name>
</gene>
<reference evidence="3" key="2">
    <citation type="submission" date="2021-04" db="EMBL/GenBank/DDBJ databases">
        <authorList>
            <person name="Dong X."/>
        </authorList>
    </citation>
    <scope>NUCLEOTIDE SEQUENCE</scope>
    <source>
        <strain evidence="3">ZWT</strain>
    </source>
</reference>
<evidence type="ECO:0000256" key="1">
    <source>
        <dbReference type="ARBA" id="ARBA00093462"/>
    </source>
</evidence>
<dbReference type="InterPro" id="IPR053162">
    <property type="entry name" value="DnaD"/>
</dbReference>
<dbReference type="AlphaFoldDB" id="A0A9J6P656"/>
<dbReference type="PANTHER" id="PTHR37293:SF5">
    <property type="entry name" value="DNA REPLICATION PROTEIN"/>
    <property type="match status" value="1"/>
</dbReference>
<evidence type="ECO:0000259" key="2">
    <source>
        <dbReference type="Pfam" id="PF07261"/>
    </source>
</evidence>
<accession>A0A9J6P656</accession>
<evidence type="ECO:0000313" key="3">
    <source>
        <dbReference type="EMBL" id="MCM1992322.1"/>
    </source>
</evidence>
<proteinExistence type="inferred from homology"/>
<dbReference type="NCBIfam" id="TIGR01446">
    <property type="entry name" value="DnaD_dom"/>
    <property type="match status" value="2"/>
</dbReference>
<dbReference type="EMBL" id="JAGSOJ010000005">
    <property type="protein sequence ID" value="MCM1992322.1"/>
    <property type="molecule type" value="Genomic_DNA"/>
</dbReference>
<evidence type="ECO:0000313" key="4">
    <source>
        <dbReference type="Proteomes" id="UP001056429"/>
    </source>
</evidence>
<name>A0A9J6P656_9CLOT</name>
<dbReference type="PANTHER" id="PTHR37293">
    <property type="entry name" value="PHAGE REPLICATION PROTEIN-RELATED"/>
    <property type="match status" value="1"/>
</dbReference>
<feature type="domain" description="DnaB/C C-terminal" evidence="2">
    <location>
        <begin position="226"/>
        <end position="282"/>
    </location>
</feature>
<dbReference type="RefSeq" id="WP_250861479.1">
    <property type="nucleotide sequence ID" value="NZ_JAGSOJ010000005.1"/>
</dbReference>
<sequence length="324" mass="37745">MSTFMLGSKQLNYTIVSNIFIDKYMADARGEYIKVYLLGLKYCQSGELGATSNIISSSLNLLESDVLDAWKYWNEKGIIKLTSIDSNDNYRVEFLDLTNCNFSEVDQSVNLLHELDNSSNKSMFFEIEALIGRPLSSKEMTVYLGWQKDFNFSPELILLLIQYSVSKGKTDFRYIEKIAIGWHDAKISNISDAQQFIKQNEDKRITMRKILKYLGLSSENIAKPQEQILDKWITIYKFPIEIIYKACDICFERLNKAEFKYIDAILNSWFKTNVKTLQDIERVNKKSFKSNATRKTKGSFGDFEQRNYDFKELEKKLLGWSKDD</sequence>
<dbReference type="Pfam" id="PF07261">
    <property type="entry name" value="DnaB_2"/>
    <property type="match status" value="2"/>
</dbReference>
<feature type="domain" description="DnaB/C C-terminal" evidence="2">
    <location>
        <begin position="124"/>
        <end position="196"/>
    </location>
</feature>
<dbReference type="SUPFAM" id="SSF158499">
    <property type="entry name" value="DnaD domain-like"/>
    <property type="match status" value="2"/>
</dbReference>
<keyword evidence="4" id="KW-1185">Reference proteome</keyword>
<dbReference type="Gene3D" id="1.10.10.630">
    <property type="entry name" value="DnaD domain-like"/>
    <property type="match status" value="2"/>
</dbReference>
<protein>
    <submittedName>
        <fullName evidence="3">DnaD domain protein</fullName>
    </submittedName>
</protein>